<keyword evidence="3" id="KW-0393">Immunoglobulin domain</keyword>
<reference evidence="8 9" key="1">
    <citation type="submission" date="2021-06" db="EMBL/GenBank/DDBJ databases">
        <authorList>
            <person name="Palmer J.M."/>
        </authorList>
    </citation>
    <scope>NUCLEOTIDE SEQUENCE [LARGE SCALE GENOMIC DNA]</scope>
    <source>
        <strain evidence="8 9">GA_2019</strain>
        <tissue evidence="8">Muscle</tissue>
    </source>
</reference>
<evidence type="ECO:0000256" key="2">
    <source>
        <dbReference type="ARBA" id="ARBA00023157"/>
    </source>
</evidence>
<feature type="compositionally biased region" description="Low complexity" evidence="4">
    <location>
        <begin position="250"/>
        <end position="263"/>
    </location>
</feature>
<evidence type="ECO:0000313" key="8">
    <source>
        <dbReference type="EMBL" id="MEQ2177744.1"/>
    </source>
</evidence>
<dbReference type="Pfam" id="PF07679">
    <property type="entry name" value="I-set"/>
    <property type="match status" value="1"/>
</dbReference>
<dbReference type="InterPro" id="IPR036179">
    <property type="entry name" value="Ig-like_dom_sf"/>
</dbReference>
<keyword evidence="9" id="KW-1185">Reference proteome</keyword>
<dbReference type="SUPFAM" id="SSF49265">
    <property type="entry name" value="Fibronectin type III"/>
    <property type="match status" value="1"/>
</dbReference>
<protein>
    <submittedName>
        <fullName evidence="8">Uncharacterized protein</fullName>
    </submittedName>
</protein>
<comment type="caution">
    <text evidence="8">The sequence shown here is derived from an EMBL/GenBank/DDBJ whole genome shotgun (WGS) entry which is preliminary data.</text>
</comment>
<keyword evidence="5" id="KW-1133">Transmembrane helix</keyword>
<dbReference type="Proteomes" id="UP001476798">
    <property type="component" value="Unassembled WGS sequence"/>
</dbReference>
<evidence type="ECO:0000256" key="1">
    <source>
        <dbReference type="ARBA" id="ARBA00022737"/>
    </source>
</evidence>
<dbReference type="InterPro" id="IPR013098">
    <property type="entry name" value="Ig_I-set"/>
</dbReference>
<name>A0ABV0P209_9TELE</name>
<dbReference type="InterPro" id="IPR036116">
    <property type="entry name" value="FN3_sf"/>
</dbReference>
<feature type="transmembrane region" description="Helical" evidence="5">
    <location>
        <begin position="162"/>
        <end position="183"/>
    </location>
</feature>
<dbReference type="SUPFAM" id="SSF48726">
    <property type="entry name" value="Immunoglobulin"/>
    <property type="match status" value="1"/>
</dbReference>
<dbReference type="PANTHER" id="PTHR44170">
    <property type="entry name" value="PROTEIN SIDEKICK"/>
    <property type="match status" value="1"/>
</dbReference>
<dbReference type="PANTHER" id="PTHR44170:SF6">
    <property type="entry name" value="CONTACTIN"/>
    <property type="match status" value="1"/>
</dbReference>
<organism evidence="8 9">
    <name type="scientific">Goodea atripinnis</name>
    <dbReference type="NCBI Taxonomy" id="208336"/>
    <lineage>
        <taxon>Eukaryota</taxon>
        <taxon>Metazoa</taxon>
        <taxon>Chordata</taxon>
        <taxon>Craniata</taxon>
        <taxon>Vertebrata</taxon>
        <taxon>Euteleostomi</taxon>
        <taxon>Actinopterygii</taxon>
        <taxon>Neopterygii</taxon>
        <taxon>Teleostei</taxon>
        <taxon>Neoteleostei</taxon>
        <taxon>Acanthomorphata</taxon>
        <taxon>Ovalentaria</taxon>
        <taxon>Atherinomorphae</taxon>
        <taxon>Cyprinodontiformes</taxon>
        <taxon>Goodeidae</taxon>
        <taxon>Goodea</taxon>
    </lineage>
</organism>
<dbReference type="SMART" id="SM00060">
    <property type="entry name" value="FN3"/>
    <property type="match status" value="1"/>
</dbReference>
<dbReference type="InterPro" id="IPR003961">
    <property type="entry name" value="FN3_dom"/>
</dbReference>
<dbReference type="InterPro" id="IPR013783">
    <property type="entry name" value="Ig-like_fold"/>
</dbReference>
<keyword evidence="1" id="KW-0677">Repeat</keyword>
<gene>
    <name evidence="8" type="ORF">GOODEAATRI_006768</name>
</gene>
<keyword evidence="5" id="KW-0472">Membrane</keyword>
<feature type="non-terminal residue" evidence="8">
    <location>
        <position position="1"/>
    </location>
</feature>
<evidence type="ECO:0000256" key="3">
    <source>
        <dbReference type="ARBA" id="ARBA00023319"/>
    </source>
</evidence>
<dbReference type="InterPro" id="IPR007110">
    <property type="entry name" value="Ig-like_dom"/>
</dbReference>
<dbReference type="PROSITE" id="PS50835">
    <property type="entry name" value="IG_LIKE"/>
    <property type="match status" value="1"/>
</dbReference>
<dbReference type="Pfam" id="PF00041">
    <property type="entry name" value="fn3"/>
    <property type="match status" value="1"/>
</dbReference>
<proteinExistence type="predicted"/>
<evidence type="ECO:0000259" key="7">
    <source>
        <dbReference type="PROSITE" id="PS50853"/>
    </source>
</evidence>
<keyword evidence="5" id="KW-0812">Transmembrane</keyword>
<evidence type="ECO:0000313" key="9">
    <source>
        <dbReference type="Proteomes" id="UP001476798"/>
    </source>
</evidence>
<keyword evidence="2" id="KW-1015">Disulfide bond</keyword>
<dbReference type="CDD" id="cd00063">
    <property type="entry name" value="FN3"/>
    <property type="match status" value="1"/>
</dbReference>
<accession>A0ABV0P209</accession>
<feature type="domain" description="Ig-like" evidence="6">
    <location>
        <begin position="1"/>
        <end position="33"/>
    </location>
</feature>
<sequence length="312" mass="33612">TLTIYSISQEDEAIYQCIAENSAGSTQASARLTVLWADGLPGVPTHVQAEALSPTTIQVSWREPDRNTQDIIGYVLHIRKTSDPLEMEYEEAVSKVTLQQIIRDLEPSTSYNFYVKAYTSHGASKPSERVTESTHGEVPAPPSLFTKVLNSSVVQSKTSTTGIIIGIHIGVTCIVFCVLFLVFSYRGRSEPKSPPTNENNGSTLPALSRVNVYTAIKCVICVCVGVISRLMMCKTVQATPQAGHSTVLESSSSSQGASGLNGAARREMEVNGSAAGKKVVDSNELQRLFTQPNAQDACMVSADNESYSSNPK</sequence>
<dbReference type="PROSITE" id="PS50853">
    <property type="entry name" value="FN3"/>
    <property type="match status" value="1"/>
</dbReference>
<dbReference type="EMBL" id="JAHRIO010060299">
    <property type="protein sequence ID" value="MEQ2177744.1"/>
    <property type="molecule type" value="Genomic_DNA"/>
</dbReference>
<evidence type="ECO:0000256" key="4">
    <source>
        <dbReference type="SAM" id="MobiDB-lite"/>
    </source>
</evidence>
<evidence type="ECO:0000259" key="6">
    <source>
        <dbReference type="PROSITE" id="PS50835"/>
    </source>
</evidence>
<feature type="region of interest" description="Disordered" evidence="4">
    <location>
        <begin position="245"/>
        <end position="282"/>
    </location>
</feature>
<dbReference type="Gene3D" id="2.60.40.10">
    <property type="entry name" value="Immunoglobulins"/>
    <property type="match status" value="2"/>
</dbReference>
<evidence type="ECO:0000256" key="5">
    <source>
        <dbReference type="SAM" id="Phobius"/>
    </source>
</evidence>
<feature type="domain" description="Fibronectin type-III" evidence="7">
    <location>
        <begin position="43"/>
        <end position="137"/>
    </location>
</feature>